<proteinExistence type="predicted"/>
<accession>A0A1G8RQL8</accession>
<dbReference type="InterPro" id="IPR025959">
    <property type="entry name" value="Winged_HTH_dom"/>
</dbReference>
<feature type="domain" description="Winged helix-turn helix" evidence="2">
    <location>
        <begin position="103"/>
        <end position="160"/>
    </location>
</feature>
<evidence type="ECO:0000256" key="1">
    <source>
        <dbReference type="SAM" id="MobiDB-lite"/>
    </source>
</evidence>
<dbReference type="Pfam" id="PF13384">
    <property type="entry name" value="HTH_23"/>
    <property type="match status" value="1"/>
</dbReference>
<name>A0A1G8RQL8_9ACTN</name>
<dbReference type="AlphaFoldDB" id="A0A1G8RQL8"/>
<dbReference type="STRING" id="633440.SAMN05421869_109140"/>
<feature type="region of interest" description="Disordered" evidence="1">
    <location>
        <begin position="1"/>
        <end position="21"/>
    </location>
</feature>
<dbReference type="EMBL" id="FNDJ01000009">
    <property type="protein sequence ID" value="SDJ18805.1"/>
    <property type="molecule type" value="Genomic_DNA"/>
</dbReference>
<evidence type="ECO:0000259" key="2">
    <source>
        <dbReference type="Pfam" id="PF13592"/>
    </source>
</evidence>
<sequence>MRYDRSMRYGQRGGYTPAEQERRKRVRLRAAEWFEAGESTRTVAARLRVHERSVTRWRIAWREGGTSALRSKGPASRKKLSARQWTRLDAELRRGPLAWGYAEDQCWTLGRVKLIGRLFHIGYTIDGVGKLLHRHGWSVQVPARRAIERDEEAIALWKAEVWPAVKAPRRTWAPTSASKTRPGKG</sequence>
<keyword evidence="4" id="KW-1185">Reference proteome</keyword>
<organism evidence="3 4">
    <name type="scientific">Nonomuraea jiangxiensis</name>
    <dbReference type="NCBI Taxonomy" id="633440"/>
    <lineage>
        <taxon>Bacteria</taxon>
        <taxon>Bacillati</taxon>
        <taxon>Actinomycetota</taxon>
        <taxon>Actinomycetes</taxon>
        <taxon>Streptosporangiales</taxon>
        <taxon>Streptosporangiaceae</taxon>
        <taxon>Nonomuraea</taxon>
    </lineage>
</organism>
<reference evidence="3 4" key="1">
    <citation type="submission" date="2016-10" db="EMBL/GenBank/DDBJ databases">
        <authorList>
            <person name="de Groot N.N."/>
        </authorList>
    </citation>
    <scope>NUCLEOTIDE SEQUENCE [LARGE SCALE GENOMIC DNA]</scope>
    <source>
        <strain evidence="3 4">CGMCC 4.6533</strain>
    </source>
</reference>
<dbReference type="InterPro" id="IPR009057">
    <property type="entry name" value="Homeodomain-like_sf"/>
</dbReference>
<protein>
    <submittedName>
        <fullName evidence="3">Transposase</fullName>
    </submittedName>
</protein>
<dbReference type="Pfam" id="PF13592">
    <property type="entry name" value="HTH_33"/>
    <property type="match status" value="1"/>
</dbReference>
<evidence type="ECO:0000313" key="3">
    <source>
        <dbReference type="EMBL" id="SDJ18805.1"/>
    </source>
</evidence>
<dbReference type="Proteomes" id="UP000199202">
    <property type="component" value="Unassembled WGS sequence"/>
</dbReference>
<dbReference type="SUPFAM" id="SSF46689">
    <property type="entry name" value="Homeodomain-like"/>
    <property type="match status" value="1"/>
</dbReference>
<evidence type="ECO:0000313" key="4">
    <source>
        <dbReference type="Proteomes" id="UP000199202"/>
    </source>
</evidence>
<gene>
    <name evidence="3" type="ORF">SAMN05421869_109140</name>
</gene>